<dbReference type="AlphaFoldDB" id="A0A0J1H1P2"/>
<dbReference type="EMBL" id="LDOU01000024">
    <property type="protein sequence ID" value="KLV05705.1"/>
    <property type="molecule type" value="Genomic_DNA"/>
</dbReference>
<keyword evidence="1" id="KW-0812">Transmembrane</keyword>
<dbReference type="PATRIC" id="fig|320778.3.peg.4519"/>
<evidence type="ECO:0000313" key="2">
    <source>
        <dbReference type="EMBL" id="KLV05705.1"/>
    </source>
</evidence>
<proteinExistence type="predicted"/>
<gene>
    <name evidence="2" type="ORF">ABT57_21030</name>
</gene>
<reference evidence="2 3" key="1">
    <citation type="submission" date="2015-05" db="EMBL/GenBank/DDBJ databases">
        <title>Photobacterium galathea sp. nov.</title>
        <authorList>
            <person name="Machado H."/>
            <person name="Gram L."/>
        </authorList>
    </citation>
    <scope>NUCLEOTIDE SEQUENCE [LARGE SCALE GENOMIC DNA]</scope>
    <source>
        <strain evidence="2 3">DSM 22954</strain>
    </source>
</reference>
<comment type="caution">
    <text evidence="2">The sequence shown here is derived from an EMBL/GenBank/DDBJ whole genome shotgun (WGS) entry which is preliminary data.</text>
</comment>
<name>A0A0J1H1P2_9GAMM</name>
<organism evidence="2 3">
    <name type="scientific">Photobacterium ganghwense</name>
    <dbReference type="NCBI Taxonomy" id="320778"/>
    <lineage>
        <taxon>Bacteria</taxon>
        <taxon>Pseudomonadati</taxon>
        <taxon>Pseudomonadota</taxon>
        <taxon>Gammaproteobacteria</taxon>
        <taxon>Vibrionales</taxon>
        <taxon>Vibrionaceae</taxon>
        <taxon>Photobacterium</taxon>
    </lineage>
</organism>
<feature type="transmembrane region" description="Helical" evidence="1">
    <location>
        <begin position="7"/>
        <end position="25"/>
    </location>
</feature>
<evidence type="ECO:0000313" key="3">
    <source>
        <dbReference type="Proteomes" id="UP000035909"/>
    </source>
</evidence>
<dbReference type="Proteomes" id="UP000035909">
    <property type="component" value="Unassembled WGS sequence"/>
</dbReference>
<accession>A0A0J1H1P2</accession>
<dbReference type="STRING" id="320778.ABT57_21030"/>
<dbReference type="RefSeq" id="WP_047887227.1">
    <property type="nucleotide sequence ID" value="NZ_CP071325.1"/>
</dbReference>
<protein>
    <submittedName>
        <fullName evidence="2">Uncharacterized protein</fullName>
    </submittedName>
</protein>
<evidence type="ECO:0000256" key="1">
    <source>
        <dbReference type="SAM" id="Phobius"/>
    </source>
</evidence>
<keyword evidence="1" id="KW-0472">Membrane</keyword>
<keyword evidence="3" id="KW-1185">Reference proteome</keyword>
<dbReference type="OrthoDB" id="5829309at2"/>
<keyword evidence="1" id="KW-1133">Transmembrane helix</keyword>
<sequence>MRLSRRGWNNVIIIGVVCFIAVIRLPELLQQRFATNEPEPMVASGLTRLLPEDTPMTRLSLPQVALRQSELGWLAEPPVSLPAATLAAHWQRLEGTPVNRDMMAQLQPTLQAPRTAEIWLASHEEPVRVTIYQLPQFWLLQNWQGEWLAVSVDEAYLFPRHMNPSE</sequence>